<accession>A0ACB6Q7I8</accession>
<dbReference type="EMBL" id="MU003579">
    <property type="protein sequence ID" value="KAF2462563.1"/>
    <property type="molecule type" value="Genomic_DNA"/>
</dbReference>
<gene>
    <name evidence="1" type="ORF">BDR25DRAFT_127717</name>
</gene>
<evidence type="ECO:0000313" key="1">
    <source>
        <dbReference type="EMBL" id="KAF2462563.1"/>
    </source>
</evidence>
<evidence type="ECO:0000313" key="2">
    <source>
        <dbReference type="Proteomes" id="UP000799755"/>
    </source>
</evidence>
<keyword evidence="2" id="KW-1185">Reference proteome</keyword>
<proteinExistence type="predicted"/>
<name>A0ACB6Q7I8_9PLEO</name>
<sequence length="848" mass="98038">MIYLQTFTLLLLVSSISSTPICGSLITYRQYTDILEHAPPCFREGCVLGNHSTLSSNCPTGHPCSELWASISKHASLDWCASPSCQDDKACRTHGWPIINSTRLCQSQPDDWMYISGECCASGNEPFDIARWIKRHCTQEWRANFTYFGGMARDDWLEYILPWNWTIHYDDSTGGVRRTPKCHRPSYYLKLFALESLAIFLALISIPYIQLFFHYSGKWHFTLPILRSLNDSEALELVQRCILSIKWLWNEYLKVYITWPLEQLWNCLTCKPCRESSTSSSATKDVVQALSVAFVWAGLSAGVTIYNAFHIKTRPGFENIHPWRLAFLWFARPNFSWTTCIIGLFNRKRLVEYLERKSTKKNDLYVVGLWTKVAYSAAISELLMEMLGAYSLVRTTHIGRIREFYISHHLYQYYRGHAARRMYNGALVWAITVPILFAFWVLAALRFGKSVRRFEKATNPSEDLKNKRKENRKKFWRKMGSTFCGLTEDQEKDTTAVPKPGARLVKMARKDSSSFPYRLPNGARRFFSKYIIPGHVRRWFGMIIPDGKVRTWIRRHLLRAPLGDSMQRSLSRKKSIRTHTERCDSSSLLQYQEEMNTQPELEMAPISGTNARPDSPHRPSFYLLDPAPQSRDIISSSSYLTDLPREGFRTANSHESNVFLSAEESARDPTTSDRLHPEALQPRAFRRTRARPIADYSAYDTIAIDEELVIDNVSDQRKIGQGHSLRPTDPFTDPKNVVSGSGASQTGIAIAPQNTSYVHETPSIRDNYDPKQPRLTPRQTTSLLTWFVEEVLDPWEADRREEMKRYPHRWQRDTIRLKWMYLALILGLTSYVSQWMFWEGFVNVAGEK</sequence>
<organism evidence="1 2">
    <name type="scientific">Lindgomyces ingoldianus</name>
    <dbReference type="NCBI Taxonomy" id="673940"/>
    <lineage>
        <taxon>Eukaryota</taxon>
        <taxon>Fungi</taxon>
        <taxon>Dikarya</taxon>
        <taxon>Ascomycota</taxon>
        <taxon>Pezizomycotina</taxon>
        <taxon>Dothideomycetes</taxon>
        <taxon>Pleosporomycetidae</taxon>
        <taxon>Pleosporales</taxon>
        <taxon>Lindgomycetaceae</taxon>
        <taxon>Lindgomyces</taxon>
    </lineage>
</organism>
<comment type="caution">
    <text evidence="1">The sequence shown here is derived from an EMBL/GenBank/DDBJ whole genome shotgun (WGS) entry which is preliminary data.</text>
</comment>
<protein>
    <submittedName>
        <fullName evidence="1">Uncharacterized protein</fullName>
    </submittedName>
</protein>
<reference evidence="1" key="1">
    <citation type="journal article" date="2020" name="Stud. Mycol.">
        <title>101 Dothideomycetes genomes: a test case for predicting lifestyles and emergence of pathogens.</title>
        <authorList>
            <person name="Haridas S."/>
            <person name="Albert R."/>
            <person name="Binder M."/>
            <person name="Bloem J."/>
            <person name="Labutti K."/>
            <person name="Salamov A."/>
            <person name="Andreopoulos B."/>
            <person name="Baker S."/>
            <person name="Barry K."/>
            <person name="Bills G."/>
            <person name="Bluhm B."/>
            <person name="Cannon C."/>
            <person name="Castanera R."/>
            <person name="Culley D."/>
            <person name="Daum C."/>
            <person name="Ezra D."/>
            <person name="Gonzalez J."/>
            <person name="Henrissat B."/>
            <person name="Kuo A."/>
            <person name="Liang C."/>
            <person name="Lipzen A."/>
            <person name="Lutzoni F."/>
            <person name="Magnuson J."/>
            <person name="Mondo S."/>
            <person name="Nolan M."/>
            <person name="Ohm R."/>
            <person name="Pangilinan J."/>
            <person name="Park H.-J."/>
            <person name="Ramirez L."/>
            <person name="Alfaro M."/>
            <person name="Sun H."/>
            <person name="Tritt A."/>
            <person name="Yoshinaga Y."/>
            <person name="Zwiers L.-H."/>
            <person name="Turgeon B."/>
            <person name="Goodwin S."/>
            <person name="Spatafora J."/>
            <person name="Crous P."/>
            <person name="Grigoriev I."/>
        </authorList>
    </citation>
    <scope>NUCLEOTIDE SEQUENCE</scope>
    <source>
        <strain evidence="1">ATCC 200398</strain>
    </source>
</reference>
<dbReference type="Proteomes" id="UP000799755">
    <property type="component" value="Unassembled WGS sequence"/>
</dbReference>